<evidence type="ECO:0000256" key="4">
    <source>
        <dbReference type="ARBA" id="ARBA00022692"/>
    </source>
</evidence>
<dbReference type="GO" id="GO:0000293">
    <property type="term" value="F:ferric-chelate reductase activity"/>
    <property type="evidence" value="ECO:0007669"/>
    <property type="project" value="UniProtKB-ARBA"/>
</dbReference>
<keyword evidence="5" id="KW-0249">Electron transport</keyword>
<name>A0A5D3AR65_9TREE</name>
<dbReference type="InterPro" id="IPR013121">
    <property type="entry name" value="Fe_red_NAD-bd_6"/>
</dbReference>
<feature type="transmembrane region" description="Helical" evidence="12">
    <location>
        <begin position="249"/>
        <end position="269"/>
    </location>
</feature>
<evidence type="ECO:0000256" key="7">
    <source>
        <dbReference type="ARBA" id="ARBA00023002"/>
    </source>
</evidence>
<dbReference type="CDD" id="cd06186">
    <property type="entry name" value="NOX_Duox_like_FAD_NADP"/>
    <property type="match status" value="1"/>
</dbReference>
<dbReference type="InterPro" id="IPR017927">
    <property type="entry name" value="FAD-bd_FR_type"/>
</dbReference>
<dbReference type="GO" id="GO:0006826">
    <property type="term" value="P:iron ion transport"/>
    <property type="evidence" value="ECO:0007669"/>
    <property type="project" value="TreeGrafter"/>
</dbReference>
<dbReference type="PROSITE" id="PS51384">
    <property type="entry name" value="FAD_FR"/>
    <property type="match status" value="1"/>
</dbReference>
<evidence type="ECO:0000256" key="5">
    <source>
        <dbReference type="ARBA" id="ARBA00022982"/>
    </source>
</evidence>
<feature type="chain" id="PRO_5022797784" description="FAD-binding FR-type domain-containing protein" evidence="13">
    <location>
        <begin position="22"/>
        <end position="757"/>
    </location>
</feature>
<feature type="compositionally biased region" description="Low complexity" evidence="11">
    <location>
        <begin position="665"/>
        <end position="679"/>
    </location>
</feature>
<dbReference type="AlphaFoldDB" id="A0A5D3AR65"/>
<organism evidence="15 16">
    <name type="scientific">Cryptococcus floricola</name>
    <dbReference type="NCBI Taxonomy" id="2591691"/>
    <lineage>
        <taxon>Eukaryota</taxon>
        <taxon>Fungi</taxon>
        <taxon>Dikarya</taxon>
        <taxon>Basidiomycota</taxon>
        <taxon>Agaricomycotina</taxon>
        <taxon>Tremellomycetes</taxon>
        <taxon>Tremellales</taxon>
        <taxon>Cryptococcaceae</taxon>
        <taxon>Cryptococcus</taxon>
    </lineage>
</organism>
<dbReference type="GO" id="GO:0005886">
    <property type="term" value="C:plasma membrane"/>
    <property type="evidence" value="ECO:0007669"/>
    <property type="project" value="TreeGrafter"/>
</dbReference>
<reference evidence="15 16" key="1">
    <citation type="submission" date="2017-05" db="EMBL/GenBank/DDBJ databases">
        <title>The Genome Sequence of Tsuchiyaea wingfieldii DSM 27421.</title>
        <authorList>
            <person name="Cuomo C."/>
            <person name="Passer A."/>
            <person name="Billmyre B."/>
            <person name="Heitman J."/>
        </authorList>
    </citation>
    <scope>NUCLEOTIDE SEQUENCE [LARGE SCALE GENOMIC DNA]</scope>
    <source>
        <strain evidence="15 16">DSM 27421</strain>
    </source>
</reference>
<evidence type="ECO:0000259" key="14">
    <source>
        <dbReference type="PROSITE" id="PS51384"/>
    </source>
</evidence>
<feature type="transmembrane region" description="Helical" evidence="12">
    <location>
        <begin position="356"/>
        <end position="374"/>
    </location>
</feature>
<dbReference type="EMBL" id="NIDF01000095">
    <property type="protein sequence ID" value="TYJ53272.1"/>
    <property type="molecule type" value="Genomic_DNA"/>
</dbReference>
<keyword evidence="9 12" id="KW-0472">Membrane</keyword>
<keyword evidence="10" id="KW-0325">Glycoprotein</keyword>
<dbReference type="InterPro" id="IPR039261">
    <property type="entry name" value="FNR_nucleotide-bd"/>
</dbReference>
<comment type="caution">
    <text evidence="15">The sequence shown here is derived from an EMBL/GenBank/DDBJ whole genome shotgun (WGS) entry which is preliminary data.</text>
</comment>
<dbReference type="GO" id="GO:0006879">
    <property type="term" value="P:intracellular iron ion homeostasis"/>
    <property type="evidence" value="ECO:0007669"/>
    <property type="project" value="TreeGrafter"/>
</dbReference>
<dbReference type="InterPro" id="IPR013112">
    <property type="entry name" value="FAD-bd_8"/>
</dbReference>
<feature type="region of interest" description="Disordered" evidence="11">
    <location>
        <begin position="648"/>
        <end position="685"/>
    </location>
</feature>
<feature type="signal peptide" evidence="13">
    <location>
        <begin position="1"/>
        <end position="21"/>
    </location>
</feature>
<keyword evidence="13" id="KW-0732">Signal</keyword>
<feature type="transmembrane region" description="Helical" evidence="12">
    <location>
        <begin position="386"/>
        <end position="404"/>
    </location>
</feature>
<evidence type="ECO:0000256" key="9">
    <source>
        <dbReference type="ARBA" id="ARBA00023136"/>
    </source>
</evidence>
<keyword evidence="4 12" id="KW-0812">Transmembrane</keyword>
<evidence type="ECO:0000256" key="1">
    <source>
        <dbReference type="ARBA" id="ARBA00004141"/>
    </source>
</evidence>
<evidence type="ECO:0000313" key="15">
    <source>
        <dbReference type="EMBL" id="TYJ53272.1"/>
    </source>
</evidence>
<evidence type="ECO:0000313" key="16">
    <source>
        <dbReference type="Proteomes" id="UP000322245"/>
    </source>
</evidence>
<sequence length="757" mass="84044">MVAFAYLILPLISLGALSAQASNLQITVKGPVTACGTGCQGSLTSLSFGDMVTSGSSHSRGARYQKYCSSTYWRQSFALCLETYCKEKEVSAGWAQMGDYCTGLGDEKEFYNAIPDISAVTNVDGQDEEAAYVTYNETILIDKESWYISYKTELAYDMTYIRHYAFGWSIYILLGLALLAGGLRRVSDAYRTHLITKIGRSVDRAEMALVPQGFFGKCETMYEKYLGTPALIGKKHVKSFAWFSMPTRLEGVCVFVYVALNFIYCFAGYDLYGTNESYLARYIADRTAILSFFNLPIIWMLAGRNDVILWLTGWSFSSMNLFHRWVARVCTLQAIAHSAAWTWEERATLAREFKDMYWATGVFATVTMSLLLPFSVKPLREKYYETFLIIHIVLAVATLTLLFYHLTVYPGQYDPFMWACVGVWALDRLLRYIRIFVLTFKAAKGNNATMFATGGENGLIRLSVRTSVRHTPAPGMHYYLYTPLSITPWENHPFTLGSWREENDETVLDFLIGTHKGATGKMRRMVRKAENGVANLRVLVEGPYGHTASVRRFDHALFVVGGSGVTAALPYLHDLKRRIGSGTSVTREATIVWVVKNNEYAADVLSYELASYRDLEGLDVNIQIYTTASSGVTTPLVEQAQIQAIPFSTNDNSSISTPSGEKTLSSAEKSINSSSSSTSLAPKLSGKECVRSGRPQMADVLVASLDKLVGSESLCVLACGPGGMMDDLRAAVSDAYGTEEGKVSPEQLGYFEESFSW</sequence>
<dbReference type="InterPro" id="IPR013130">
    <property type="entry name" value="Fe3_Rdtase_TM_dom"/>
</dbReference>
<dbReference type="Proteomes" id="UP000322245">
    <property type="component" value="Unassembled WGS sequence"/>
</dbReference>
<keyword evidence="6 12" id="KW-1133">Transmembrane helix</keyword>
<dbReference type="GO" id="GO:0015677">
    <property type="term" value="P:copper ion import"/>
    <property type="evidence" value="ECO:0007669"/>
    <property type="project" value="TreeGrafter"/>
</dbReference>
<comment type="subcellular location">
    <subcellularLocation>
        <location evidence="1">Membrane</location>
        <topology evidence="1">Multi-pass membrane protein</topology>
    </subcellularLocation>
</comment>
<protein>
    <recommendedName>
        <fullName evidence="14">FAD-binding FR-type domain-containing protein</fullName>
    </recommendedName>
</protein>
<feature type="compositionally biased region" description="Polar residues" evidence="11">
    <location>
        <begin position="648"/>
        <end position="664"/>
    </location>
</feature>
<keyword evidence="3" id="KW-0813">Transport</keyword>
<evidence type="ECO:0000256" key="2">
    <source>
        <dbReference type="ARBA" id="ARBA00006278"/>
    </source>
</evidence>
<gene>
    <name evidence="15" type="ORF">B9479_006086</name>
</gene>
<dbReference type="SFLD" id="SFLDG01168">
    <property type="entry name" value="Ferric_reductase_subgroup_(FRE"/>
    <property type="match status" value="1"/>
</dbReference>
<dbReference type="PANTHER" id="PTHR32361">
    <property type="entry name" value="FERRIC/CUPRIC REDUCTASE TRANSMEMBRANE COMPONENT"/>
    <property type="match status" value="1"/>
</dbReference>
<evidence type="ECO:0000256" key="6">
    <source>
        <dbReference type="ARBA" id="ARBA00022989"/>
    </source>
</evidence>
<dbReference type="Pfam" id="PF08022">
    <property type="entry name" value="FAD_binding_8"/>
    <property type="match status" value="1"/>
</dbReference>
<keyword evidence="8" id="KW-0406">Ion transport</keyword>
<dbReference type="SUPFAM" id="SSF52343">
    <property type="entry name" value="Ferredoxin reductase-like, C-terminal NADP-linked domain"/>
    <property type="match status" value="1"/>
</dbReference>
<evidence type="ECO:0000256" key="11">
    <source>
        <dbReference type="SAM" id="MobiDB-lite"/>
    </source>
</evidence>
<dbReference type="Gene3D" id="3.40.50.80">
    <property type="entry name" value="Nucleotide-binding domain of ferredoxin-NADP reductase (FNR) module"/>
    <property type="match status" value="1"/>
</dbReference>
<dbReference type="Pfam" id="PF01794">
    <property type="entry name" value="Ferric_reduct"/>
    <property type="match status" value="1"/>
</dbReference>
<dbReference type="PANTHER" id="PTHR32361:SF9">
    <property type="entry name" value="FERRIC REDUCTASE TRANSMEMBRANE COMPONENT 3-RELATED"/>
    <property type="match status" value="1"/>
</dbReference>
<evidence type="ECO:0000256" key="8">
    <source>
        <dbReference type="ARBA" id="ARBA00023065"/>
    </source>
</evidence>
<feature type="domain" description="FAD-binding FR-type" evidence="14">
    <location>
        <begin position="422"/>
        <end position="550"/>
    </location>
</feature>
<evidence type="ECO:0000256" key="12">
    <source>
        <dbReference type="SAM" id="Phobius"/>
    </source>
</evidence>
<feature type="transmembrane region" description="Helical" evidence="12">
    <location>
        <begin position="164"/>
        <end position="183"/>
    </location>
</feature>
<evidence type="ECO:0000256" key="3">
    <source>
        <dbReference type="ARBA" id="ARBA00022448"/>
    </source>
</evidence>
<comment type="similarity">
    <text evidence="2">Belongs to the ferric reductase (FRE) family.</text>
</comment>
<dbReference type="InterPro" id="IPR051410">
    <property type="entry name" value="Ferric/Cupric_Reductase"/>
</dbReference>
<dbReference type="SFLD" id="SFLDS00052">
    <property type="entry name" value="Ferric_Reductase_Domain"/>
    <property type="match status" value="1"/>
</dbReference>
<evidence type="ECO:0000256" key="13">
    <source>
        <dbReference type="SAM" id="SignalP"/>
    </source>
</evidence>
<dbReference type="Pfam" id="PF08030">
    <property type="entry name" value="NAD_binding_6"/>
    <property type="match status" value="1"/>
</dbReference>
<accession>A0A5D3AR65</accession>
<keyword evidence="16" id="KW-1185">Reference proteome</keyword>
<proteinExistence type="inferred from homology"/>
<evidence type="ECO:0000256" key="10">
    <source>
        <dbReference type="ARBA" id="ARBA00023180"/>
    </source>
</evidence>
<keyword evidence="7" id="KW-0560">Oxidoreductase</keyword>